<dbReference type="GO" id="GO:0051536">
    <property type="term" value="F:iron-sulfur cluster binding"/>
    <property type="evidence" value="ECO:0007669"/>
    <property type="project" value="InterPro"/>
</dbReference>
<dbReference type="Pfam" id="PF13510">
    <property type="entry name" value="Fer2_4"/>
    <property type="match status" value="1"/>
</dbReference>
<evidence type="ECO:0000256" key="1">
    <source>
        <dbReference type="ARBA" id="ARBA00023002"/>
    </source>
</evidence>
<keyword evidence="1" id="KW-0560">Oxidoreductase</keyword>
<organism evidence="2 3">
    <name type="scientific">Metarhizobium album</name>
    <dbReference type="NCBI Taxonomy" id="2182425"/>
    <lineage>
        <taxon>Bacteria</taxon>
        <taxon>Pseudomonadati</taxon>
        <taxon>Pseudomonadota</taxon>
        <taxon>Alphaproteobacteria</taxon>
        <taxon>Hyphomicrobiales</taxon>
        <taxon>Rhizobiaceae</taxon>
        <taxon>Metarhizobium</taxon>
    </lineage>
</organism>
<evidence type="ECO:0000313" key="2">
    <source>
        <dbReference type="EMBL" id="PWE53704.1"/>
    </source>
</evidence>
<gene>
    <name evidence="2" type="ORF">DEM27_24515</name>
</gene>
<proteinExistence type="predicted"/>
<dbReference type="Proteomes" id="UP000245252">
    <property type="component" value="Unassembled WGS sequence"/>
</dbReference>
<dbReference type="RefSeq" id="WP_109460872.1">
    <property type="nucleotide sequence ID" value="NZ_QFBC01000014.1"/>
</dbReference>
<accession>A0A2U2DK79</accession>
<dbReference type="EMBL" id="QFBC01000014">
    <property type="protein sequence ID" value="PWE53704.1"/>
    <property type="molecule type" value="Genomic_DNA"/>
</dbReference>
<name>A0A2U2DK79_9HYPH</name>
<dbReference type="AlphaFoldDB" id="A0A2U2DK79"/>
<dbReference type="InterPro" id="IPR042204">
    <property type="entry name" value="2Fe-2S-bd_N"/>
</dbReference>
<comment type="caution">
    <text evidence="2">The sequence shown here is derived from an EMBL/GenBank/DDBJ whole genome shotgun (WGS) entry which is preliminary data.</text>
</comment>
<dbReference type="GO" id="GO:0016491">
    <property type="term" value="F:oxidoreductase activity"/>
    <property type="evidence" value="ECO:0007669"/>
    <property type="project" value="UniProtKB-KW"/>
</dbReference>
<dbReference type="OrthoDB" id="573392at2"/>
<sequence>MFRKLHDPEVVLTVFIDGIAVPAETGESVAAVLMRQEDCWSRLTPVKNSKRAPYCMMGVCFDCLAEVDNVASVQTCLTTVREGMCITRQRGKRGLKP</sequence>
<dbReference type="InterPro" id="IPR036010">
    <property type="entry name" value="2Fe-2S_ferredoxin-like_sf"/>
</dbReference>
<keyword evidence="3" id="KW-1185">Reference proteome</keyword>
<dbReference type="Gene3D" id="3.10.20.440">
    <property type="entry name" value="2Fe-2S iron-sulphur cluster binding domain, sarcosine oxidase, alpha subunit, N-terminal domain"/>
    <property type="match status" value="1"/>
</dbReference>
<dbReference type="SUPFAM" id="SSF54292">
    <property type="entry name" value="2Fe-2S ferredoxin-like"/>
    <property type="match status" value="1"/>
</dbReference>
<evidence type="ECO:0000313" key="3">
    <source>
        <dbReference type="Proteomes" id="UP000245252"/>
    </source>
</evidence>
<protein>
    <submittedName>
        <fullName evidence="2">(2Fe-2S)-binding protein</fullName>
    </submittedName>
</protein>
<reference evidence="2 3" key="1">
    <citation type="submission" date="2018-05" db="EMBL/GenBank/DDBJ databases">
        <title>The draft genome of strain NS-104.</title>
        <authorList>
            <person name="Hang P."/>
            <person name="Jiang J."/>
        </authorList>
    </citation>
    <scope>NUCLEOTIDE SEQUENCE [LARGE SCALE GENOMIC DNA]</scope>
    <source>
        <strain evidence="2 3">NS-104</strain>
    </source>
</reference>